<comment type="caution">
    <text evidence="2">The sequence shown here is derived from an EMBL/GenBank/DDBJ whole genome shotgun (WGS) entry which is preliminary data.</text>
</comment>
<keyword evidence="3" id="KW-1185">Reference proteome</keyword>
<dbReference type="Proteomes" id="UP001605036">
    <property type="component" value="Unassembled WGS sequence"/>
</dbReference>
<reference evidence="2 3" key="1">
    <citation type="submission" date="2024-09" db="EMBL/GenBank/DDBJ databases">
        <title>Chromosome-scale assembly of Riccia fluitans.</title>
        <authorList>
            <person name="Paukszto L."/>
            <person name="Sawicki J."/>
            <person name="Karawczyk K."/>
            <person name="Piernik-Szablinska J."/>
            <person name="Szczecinska M."/>
            <person name="Mazdziarz M."/>
        </authorList>
    </citation>
    <scope>NUCLEOTIDE SEQUENCE [LARGE SCALE GENOMIC DNA]</scope>
    <source>
        <strain evidence="2">Rf_01</strain>
        <tissue evidence="2">Aerial parts of the thallus</tissue>
    </source>
</reference>
<name>A0ABD1XHQ5_9MARC</name>
<dbReference type="AlphaFoldDB" id="A0ABD1XHQ5"/>
<organism evidence="2 3">
    <name type="scientific">Riccia fluitans</name>
    <dbReference type="NCBI Taxonomy" id="41844"/>
    <lineage>
        <taxon>Eukaryota</taxon>
        <taxon>Viridiplantae</taxon>
        <taxon>Streptophyta</taxon>
        <taxon>Embryophyta</taxon>
        <taxon>Marchantiophyta</taxon>
        <taxon>Marchantiopsida</taxon>
        <taxon>Marchantiidae</taxon>
        <taxon>Marchantiales</taxon>
        <taxon>Ricciaceae</taxon>
        <taxon>Riccia</taxon>
    </lineage>
</organism>
<sequence length="86" mass="9642">MRSEKKFERPLAFAEGTVVDLPSEGKIRSYVEISAAVQRSMSGRVSPASTEGALHFQRERESKGRQNCIKFSGRPEEEMAGKPENR</sequence>
<dbReference type="EMBL" id="JBHFFA010000008">
    <property type="protein sequence ID" value="KAL2608279.1"/>
    <property type="molecule type" value="Genomic_DNA"/>
</dbReference>
<evidence type="ECO:0000313" key="2">
    <source>
        <dbReference type="EMBL" id="KAL2608279.1"/>
    </source>
</evidence>
<proteinExistence type="predicted"/>
<feature type="region of interest" description="Disordered" evidence="1">
    <location>
        <begin position="42"/>
        <end position="65"/>
    </location>
</feature>
<accession>A0ABD1XHQ5</accession>
<evidence type="ECO:0000256" key="1">
    <source>
        <dbReference type="SAM" id="MobiDB-lite"/>
    </source>
</evidence>
<protein>
    <submittedName>
        <fullName evidence="2">Uncharacterized protein</fullName>
    </submittedName>
</protein>
<gene>
    <name evidence="2" type="ORF">R1flu_026852</name>
</gene>
<evidence type="ECO:0000313" key="3">
    <source>
        <dbReference type="Proteomes" id="UP001605036"/>
    </source>
</evidence>